<keyword evidence="3" id="KW-1185">Reference proteome</keyword>
<accession>A0A4Q9PBU3</accession>
<dbReference type="AlphaFoldDB" id="A0A4Q9PBU3"/>
<proteinExistence type="predicted"/>
<feature type="region of interest" description="Disordered" evidence="1">
    <location>
        <begin position="87"/>
        <end position="156"/>
    </location>
</feature>
<sequence length="156" mass="16991">MLISNRFPALRYVILHIPTDDGNDVDGINTAVFDLDWRALASALLALPALEFFLLDLYCSTSRRPTVTARFLQGLVGLQRAGKLVFLRKPSPSPQGQEEDVVNPNDREPGEGVDDQAEASEDGSSALDDDDPSDEDTDASEECDDTRNLNQEPGGV</sequence>
<reference evidence="2 3" key="1">
    <citation type="submission" date="2019-01" db="EMBL/GenBank/DDBJ databases">
        <title>Draft genome sequences of three monokaryotic isolates of the white-rot basidiomycete fungus Dichomitus squalens.</title>
        <authorList>
            <consortium name="DOE Joint Genome Institute"/>
            <person name="Lopez S.C."/>
            <person name="Andreopoulos B."/>
            <person name="Pangilinan J."/>
            <person name="Lipzen A."/>
            <person name="Riley R."/>
            <person name="Ahrendt S."/>
            <person name="Ng V."/>
            <person name="Barry K."/>
            <person name="Daum C."/>
            <person name="Grigoriev I.V."/>
            <person name="Hilden K.S."/>
            <person name="Makela M.R."/>
            <person name="de Vries R.P."/>
        </authorList>
    </citation>
    <scope>NUCLEOTIDE SEQUENCE [LARGE SCALE GENOMIC DNA]</scope>
    <source>
        <strain evidence="2 3">CBS 464.89</strain>
    </source>
</reference>
<gene>
    <name evidence="2" type="ORF">BD310DRAFT_940700</name>
</gene>
<evidence type="ECO:0000313" key="2">
    <source>
        <dbReference type="EMBL" id="TBU52234.1"/>
    </source>
</evidence>
<protein>
    <submittedName>
        <fullName evidence="2">Uncharacterized protein</fullName>
    </submittedName>
</protein>
<evidence type="ECO:0000313" key="3">
    <source>
        <dbReference type="Proteomes" id="UP000292082"/>
    </source>
</evidence>
<organism evidence="2 3">
    <name type="scientific">Dichomitus squalens</name>
    <dbReference type="NCBI Taxonomy" id="114155"/>
    <lineage>
        <taxon>Eukaryota</taxon>
        <taxon>Fungi</taxon>
        <taxon>Dikarya</taxon>
        <taxon>Basidiomycota</taxon>
        <taxon>Agaricomycotina</taxon>
        <taxon>Agaricomycetes</taxon>
        <taxon>Polyporales</taxon>
        <taxon>Polyporaceae</taxon>
        <taxon>Dichomitus</taxon>
    </lineage>
</organism>
<dbReference type="EMBL" id="ML145260">
    <property type="protein sequence ID" value="TBU52234.1"/>
    <property type="molecule type" value="Genomic_DNA"/>
</dbReference>
<name>A0A4Q9PBU3_9APHY</name>
<evidence type="ECO:0000256" key="1">
    <source>
        <dbReference type="SAM" id="MobiDB-lite"/>
    </source>
</evidence>
<dbReference type="Proteomes" id="UP000292082">
    <property type="component" value="Unassembled WGS sequence"/>
</dbReference>
<feature type="compositionally biased region" description="Acidic residues" evidence="1">
    <location>
        <begin position="111"/>
        <end position="144"/>
    </location>
</feature>